<dbReference type="RefSeq" id="XP_001026687.1">
    <property type="nucleotide sequence ID" value="XM_001026687.2"/>
</dbReference>
<dbReference type="HOGENOM" id="CLU_2031358_0_0_1"/>
<accession>Q24F82</accession>
<dbReference type="Proteomes" id="UP000009168">
    <property type="component" value="Unassembled WGS sequence"/>
</dbReference>
<dbReference type="InParanoid" id="Q24F82"/>
<evidence type="ECO:0000313" key="3">
    <source>
        <dbReference type="Proteomes" id="UP000009168"/>
    </source>
</evidence>
<name>Q24F82_TETTS</name>
<gene>
    <name evidence="2" type="ORF">TTHERM_01311250</name>
</gene>
<dbReference type="GeneID" id="7827958"/>
<dbReference type="KEGG" id="tet:TTHERM_01311250"/>
<evidence type="ECO:0000313" key="2">
    <source>
        <dbReference type="EMBL" id="EAS06442.1"/>
    </source>
</evidence>
<organism evidence="2 3">
    <name type="scientific">Tetrahymena thermophila (strain SB210)</name>
    <dbReference type="NCBI Taxonomy" id="312017"/>
    <lineage>
        <taxon>Eukaryota</taxon>
        <taxon>Sar</taxon>
        <taxon>Alveolata</taxon>
        <taxon>Ciliophora</taxon>
        <taxon>Intramacronucleata</taxon>
        <taxon>Oligohymenophorea</taxon>
        <taxon>Hymenostomatida</taxon>
        <taxon>Tetrahymenina</taxon>
        <taxon>Tetrahymenidae</taxon>
        <taxon>Tetrahymena</taxon>
    </lineage>
</organism>
<feature type="chain" id="PRO_5004202644" description="Transmembrane protein" evidence="1">
    <location>
        <begin position="22"/>
        <end position="122"/>
    </location>
</feature>
<sequence>MKKNLIILVFTCAILISLTECQKQLRQGKMQHSNEVGQSLANSPEVSDNEPFQEFAQKQIKMFRILFTEDMKSCFQQCTDQFNNVYFLYNYGYYGCCQFDLGSEMMGGKYQPINCGLQTIYC</sequence>
<proteinExistence type="predicted"/>
<evidence type="ECO:0000256" key="1">
    <source>
        <dbReference type="SAM" id="SignalP"/>
    </source>
</evidence>
<feature type="signal peptide" evidence="1">
    <location>
        <begin position="1"/>
        <end position="21"/>
    </location>
</feature>
<keyword evidence="1" id="KW-0732">Signal</keyword>
<keyword evidence="3" id="KW-1185">Reference proteome</keyword>
<dbReference type="AlphaFoldDB" id="Q24F82"/>
<reference evidence="3" key="1">
    <citation type="journal article" date="2006" name="PLoS Biol.">
        <title>Macronuclear genome sequence of the ciliate Tetrahymena thermophila, a model eukaryote.</title>
        <authorList>
            <person name="Eisen J.A."/>
            <person name="Coyne R.S."/>
            <person name="Wu M."/>
            <person name="Wu D."/>
            <person name="Thiagarajan M."/>
            <person name="Wortman J.R."/>
            <person name="Badger J.H."/>
            <person name="Ren Q."/>
            <person name="Amedeo P."/>
            <person name="Jones K.M."/>
            <person name="Tallon L.J."/>
            <person name="Delcher A.L."/>
            <person name="Salzberg S.L."/>
            <person name="Silva J.C."/>
            <person name="Haas B.J."/>
            <person name="Majoros W.H."/>
            <person name="Farzad M."/>
            <person name="Carlton J.M."/>
            <person name="Smith R.K. Jr."/>
            <person name="Garg J."/>
            <person name="Pearlman R.E."/>
            <person name="Karrer K.M."/>
            <person name="Sun L."/>
            <person name="Manning G."/>
            <person name="Elde N.C."/>
            <person name="Turkewitz A.P."/>
            <person name="Asai D.J."/>
            <person name="Wilkes D.E."/>
            <person name="Wang Y."/>
            <person name="Cai H."/>
            <person name="Collins K."/>
            <person name="Stewart B.A."/>
            <person name="Lee S.R."/>
            <person name="Wilamowska K."/>
            <person name="Weinberg Z."/>
            <person name="Ruzzo W.L."/>
            <person name="Wloga D."/>
            <person name="Gaertig J."/>
            <person name="Frankel J."/>
            <person name="Tsao C.-C."/>
            <person name="Gorovsky M.A."/>
            <person name="Keeling P.J."/>
            <person name="Waller R.F."/>
            <person name="Patron N.J."/>
            <person name="Cherry J.M."/>
            <person name="Stover N.A."/>
            <person name="Krieger C.J."/>
            <person name="del Toro C."/>
            <person name="Ryder H.F."/>
            <person name="Williamson S.C."/>
            <person name="Barbeau R.A."/>
            <person name="Hamilton E.P."/>
            <person name="Orias E."/>
        </authorList>
    </citation>
    <scope>NUCLEOTIDE SEQUENCE [LARGE SCALE GENOMIC DNA]</scope>
    <source>
        <strain evidence="3">SB210</strain>
    </source>
</reference>
<protein>
    <recommendedName>
        <fullName evidence="4">Transmembrane protein</fullName>
    </recommendedName>
</protein>
<evidence type="ECO:0008006" key="4">
    <source>
        <dbReference type="Google" id="ProtNLM"/>
    </source>
</evidence>
<dbReference type="EMBL" id="GG662291">
    <property type="protein sequence ID" value="EAS06442.1"/>
    <property type="molecule type" value="Genomic_DNA"/>
</dbReference>